<evidence type="ECO:0000313" key="1">
    <source>
        <dbReference type="EMBL" id="TCP68365.1"/>
    </source>
</evidence>
<gene>
    <name evidence="1" type="ORF">EDD57_11753</name>
</gene>
<reference evidence="1 2" key="1">
    <citation type="submission" date="2019-03" db="EMBL/GenBank/DDBJ databases">
        <title>Genomic Encyclopedia of Type Strains, Phase IV (KMG-IV): sequencing the most valuable type-strain genomes for metagenomic binning, comparative biology and taxonomic classification.</title>
        <authorList>
            <person name="Goeker M."/>
        </authorList>
    </citation>
    <scope>NUCLEOTIDE SEQUENCE [LARGE SCALE GENOMIC DNA]</scope>
    <source>
        <strain evidence="1 2">DSM 46831</strain>
    </source>
</reference>
<accession>A0A4R2SAX2</accession>
<dbReference type="SUPFAM" id="SSF56059">
    <property type="entry name" value="Glutathione synthetase ATP-binding domain-like"/>
    <property type="match status" value="1"/>
</dbReference>
<dbReference type="InterPro" id="IPR026838">
    <property type="entry name" value="YheC/D"/>
</dbReference>
<dbReference type="EMBL" id="SLXV01000017">
    <property type="protein sequence ID" value="TCP68365.1"/>
    <property type="molecule type" value="Genomic_DNA"/>
</dbReference>
<evidence type="ECO:0000313" key="2">
    <source>
        <dbReference type="Proteomes" id="UP000294746"/>
    </source>
</evidence>
<dbReference type="RefSeq" id="WP_131848796.1">
    <property type="nucleotide sequence ID" value="NZ_SLXV01000017.1"/>
</dbReference>
<dbReference type="AlphaFoldDB" id="A0A4R2SAX2"/>
<comment type="caution">
    <text evidence="1">The sequence shown here is derived from an EMBL/GenBank/DDBJ whole genome shotgun (WGS) entry which is preliminary data.</text>
</comment>
<dbReference type="Proteomes" id="UP000294746">
    <property type="component" value="Unassembled WGS sequence"/>
</dbReference>
<organism evidence="1 2">
    <name type="scientific">Baia soyae</name>
    <dbReference type="NCBI Taxonomy" id="1544746"/>
    <lineage>
        <taxon>Bacteria</taxon>
        <taxon>Bacillati</taxon>
        <taxon>Bacillota</taxon>
        <taxon>Bacilli</taxon>
        <taxon>Bacillales</taxon>
        <taxon>Thermoactinomycetaceae</taxon>
        <taxon>Baia</taxon>
    </lineage>
</organism>
<protein>
    <submittedName>
        <fullName evidence="1">YheC/D-like protein</fullName>
    </submittedName>
</protein>
<name>A0A4R2SAX2_9BACL</name>
<sequence length="454" mass="51063">MNPIICQVSITSHLQSPTIALSRSLMEQFRITKGQTIKVGFGKKSVETRVVLNKSPDGKINVSRSLAQSLALSFSGKLLVTYQDRRLRIGPVIGILTTGFTGDPSKPFGSRSRLFSYFTSAGSALYPCMYVFTPNMIDWQRKVIQGWHYQNSSWSQKTFPFPDVIHERSPNRKAETSYSIGSTVSRLRNIAQIPIFNQGFFNKWTIHQHLSTHPKANPYIPETVLAPSLSTLQRMMDQHSMVYLKPARGSLGLGIFKVTRHPQKGYNCRFNQGKKSFVHRFPSLSKLITHMFGRGGSRFQGYLAQQGIHLIKIKDNPVDFRVHLHKDYTGKWKVVAVGSKAAGSGSVTTHMRTGGTVVPTEDLFRVTFGEDSQRIKSQLEKASITIAESLEKQLQEPLGELGLDMGIDQNRKIWMFESNSKPGRHIFLHPSLKDAGKKSARCITEYSLKLAEFI</sequence>
<dbReference type="Pfam" id="PF14398">
    <property type="entry name" value="ATPgrasp_YheCD"/>
    <property type="match status" value="1"/>
</dbReference>
<keyword evidence="2" id="KW-1185">Reference proteome</keyword>
<dbReference type="OrthoDB" id="7869153at2"/>
<proteinExistence type="predicted"/>